<sequence length="185" mass="20568">MRGLLKYLPSGILTNESTDYINVESGIKAIEEEPPDEMESNTNRASLACMINAEVAVVLAIMRRNVRWGGRYMAGDDQLEHPLIQSLKALRRQIFSWEQHQWYVINPILYLRPFLDVIRSEDTTAPITVVALSSVYKILSLDMFDPSTVNVDGAMRSVVETAKNQSWTPCGFSQSIGAVAGGSTT</sequence>
<comment type="caution">
    <text evidence="1">The sequence shown here is derived from an EMBL/GenBank/DDBJ whole genome shotgun (WGS) entry which is preliminary data.</text>
</comment>
<protein>
    <submittedName>
        <fullName evidence="1">ARF guanine-nucleotide exchange factor GNOM</fullName>
    </submittedName>
</protein>
<gene>
    <name evidence="1" type="primary">GN</name>
    <name evidence="1" type="ORF">QJS10_CPA16g00028</name>
</gene>
<reference evidence="1" key="2">
    <citation type="submission" date="2023-06" db="EMBL/GenBank/DDBJ databases">
        <authorList>
            <person name="Ma L."/>
            <person name="Liu K.-W."/>
            <person name="Li Z."/>
            <person name="Hsiao Y.-Y."/>
            <person name="Qi Y."/>
            <person name="Fu T."/>
            <person name="Tang G."/>
            <person name="Zhang D."/>
            <person name="Sun W.-H."/>
            <person name="Liu D.-K."/>
            <person name="Li Y."/>
            <person name="Chen G.-Z."/>
            <person name="Liu X.-D."/>
            <person name="Liao X.-Y."/>
            <person name="Jiang Y.-T."/>
            <person name="Yu X."/>
            <person name="Hao Y."/>
            <person name="Huang J."/>
            <person name="Zhao X.-W."/>
            <person name="Ke S."/>
            <person name="Chen Y.-Y."/>
            <person name="Wu W.-L."/>
            <person name="Hsu J.-L."/>
            <person name="Lin Y.-F."/>
            <person name="Huang M.-D."/>
            <person name="Li C.-Y."/>
            <person name="Huang L."/>
            <person name="Wang Z.-W."/>
            <person name="Zhao X."/>
            <person name="Zhong W.-Y."/>
            <person name="Peng D.-H."/>
            <person name="Ahmad S."/>
            <person name="Lan S."/>
            <person name="Zhang J.-S."/>
            <person name="Tsai W.-C."/>
            <person name="Van De Peer Y."/>
            <person name="Liu Z.-J."/>
        </authorList>
    </citation>
    <scope>NUCLEOTIDE SEQUENCE</scope>
    <source>
        <strain evidence="1">CP</strain>
        <tissue evidence="1">Leaves</tissue>
    </source>
</reference>
<name>A0AAV9D098_ACOCL</name>
<dbReference type="AlphaFoldDB" id="A0AAV9D098"/>
<evidence type="ECO:0000313" key="1">
    <source>
        <dbReference type="EMBL" id="KAK1294520.1"/>
    </source>
</evidence>
<accession>A0AAV9D098</accession>
<dbReference type="EMBL" id="JAUJYO010000016">
    <property type="protein sequence ID" value="KAK1294520.1"/>
    <property type="molecule type" value="Genomic_DNA"/>
</dbReference>
<reference evidence="1" key="1">
    <citation type="journal article" date="2023" name="Nat. Commun.">
        <title>Diploid and tetraploid genomes of Acorus and the evolution of monocots.</title>
        <authorList>
            <person name="Ma L."/>
            <person name="Liu K.W."/>
            <person name="Li Z."/>
            <person name="Hsiao Y.Y."/>
            <person name="Qi Y."/>
            <person name="Fu T."/>
            <person name="Tang G.D."/>
            <person name="Zhang D."/>
            <person name="Sun W.H."/>
            <person name="Liu D.K."/>
            <person name="Li Y."/>
            <person name="Chen G.Z."/>
            <person name="Liu X.D."/>
            <person name="Liao X.Y."/>
            <person name="Jiang Y.T."/>
            <person name="Yu X."/>
            <person name="Hao Y."/>
            <person name="Huang J."/>
            <person name="Zhao X.W."/>
            <person name="Ke S."/>
            <person name="Chen Y.Y."/>
            <person name="Wu W.L."/>
            <person name="Hsu J.L."/>
            <person name="Lin Y.F."/>
            <person name="Huang M.D."/>
            <person name="Li C.Y."/>
            <person name="Huang L."/>
            <person name="Wang Z.W."/>
            <person name="Zhao X."/>
            <person name="Zhong W.Y."/>
            <person name="Peng D.H."/>
            <person name="Ahmad S."/>
            <person name="Lan S."/>
            <person name="Zhang J.S."/>
            <person name="Tsai W.C."/>
            <person name="Van de Peer Y."/>
            <person name="Liu Z.J."/>
        </authorList>
    </citation>
    <scope>NUCLEOTIDE SEQUENCE</scope>
    <source>
        <strain evidence="1">CP</strain>
    </source>
</reference>
<proteinExistence type="predicted"/>
<keyword evidence="2" id="KW-1185">Reference proteome</keyword>
<organism evidence="1 2">
    <name type="scientific">Acorus calamus</name>
    <name type="common">Sweet flag</name>
    <dbReference type="NCBI Taxonomy" id="4465"/>
    <lineage>
        <taxon>Eukaryota</taxon>
        <taxon>Viridiplantae</taxon>
        <taxon>Streptophyta</taxon>
        <taxon>Embryophyta</taxon>
        <taxon>Tracheophyta</taxon>
        <taxon>Spermatophyta</taxon>
        <taxon>Magnoliopsida</taxon>
        <taxon>Liliopsida</taxon>
        <taxon>Acoraceae</taxon>
        <taxon>Acorus</taxon>
    </lineage>
</organism>
<evidence type="ECO:0000313" key="2">
    <source>
        <dbReference type="Proteomes" id="UP001180020"/>
    </source>
</evidence>
<dbReference type="Proteomes" id="UP001180020">
    <property type="component" value="Unassembled WGS sequence"/>
</dbReference>